<keyword evidence="2" id="KW-1185">Reference proteome</keyword>
<accession>A0AA36IVE7</accession>
<comment type="caution">
    <text evidence="1">The sequence shown here is derived from an EMBL/GenBank/DDBJ whole genome shotgun (WGS) entry which is preliminary data.</text>
</comment>
<reference evidence="1" key="1">
    <citation type="submission" date="2023-08" db="EMBL/GenBank/DDBJ databases">
        <authorList>
            <person name="Chen Y."/>
            <person name="Shah S."/>
            <person name="Dougan E. K."/>
            <person name="Thang M."/>
            <person name="Chan C."/>
        </authorList>
    </citation>
    <scope>NUCLEOTIDE SEQUENCE</scope>
</reference>
<dbReference type="EMBL" id="CAUJNA010002602">
    <property type="protein sequence ID" value="CAJ1393598.1"/>
    <property type="molecule type" value="Genomic_DNA"/>
</dbReference>
<dbReference type="AlphaFoldDB" id="A0AA36IVE7"/>
<evidence type="ECO:0000313" key="2">
    <source>
        <dbReference type="Proteomes" id="UP001178507"/>
    </source>
</evidence>
<organism evidence="1 2">
    <name type="scientific">Effrenium voratum</name>
    <dbReference type="NCBI Taxonomy" id="2562239"/>
    <lineage>
        <taxon>Eukaryota</taxon>
        <taxon>Sar</taxon>
        <taxon>Alveolata</taxon>
        <taxon>Dinophyceae</taxon>
        <taxon>Suessiales</taxon>
        <taxon>Symbiodiniaceae</taxon>
        <taxon>Effrenium</taxon>
    </lineage>
</organism>
<evidence type="ECO:0000313" key="1">
    <source>
        <dbReference type="EMBL" id="CAJ1393598.1"/>
    </source>
</evidence>
<gene>
    <name evidence="1" type="ORF">EVOR1521_LOCUS18428</name>
</gene>
<proteinExistence type="predicted"/>
<sequence length="108" mass="11689">MAHCPGRRSRALRIATPWPSFSSPCHARSGLTVGEVVKHCEAMPKETTAEGKRYAKALYKFVSGKNLRGKWGGNARCYTAPKATRGLGRSNEFQSVMGLARHAGISGL</sequence>
<name>A0AA36IVE7_9DINO</name>
<protein>
    <submittedName>
        <fullName evidence="1">Uncharacterized protein</fullName>
    </submittedName>
</protein>
<dbReference type="Proteomes" id="UP001178507">
    <property type="component" value="Unassembled WGS sequence"/>
</dbReference>